<keyword evidence="4" id="KW-0804">Transcription</keyword>
<dbReference type="GO" id="GO:0000976">
    <property type="term" value="F:transcription cis-regulatory region binding"/>
    <property type="evidence" value="ECO:0007669"/>
    <property type="project" value="TreeGrafter"/>
</dbReference>
<feature type="region of interest" description="Disordered" evidence="6">
    <location>
        <begin position="192"/>
        <end position="212"/>
    </location>
</feature>
<dbReference type="InterPro" id="IPR039538">
    <property type="entry name" value="BetI_C"/>
</dbReference>
<organism evidence="8 9">
    <name type="scientific">Embleya hyalina</name>
    <dbReference type="NCBI Taxonomy" id="516124"/>
    <lineage>
        <taxon>Bacteria</taxon>
        <taxon>Bacillati</taxon>
        <taxon>Actinomycetota</taxon>
        <taxon>Actinomycetes</taxon>
        <taxon>Kitasatosporales</taxon>
        <taxon>Streptomycetaceae</taxon>
        <taxon>Embleya</taxon>
    </lineage>
</organism>
<proteinExistence type="predicted"/>
<dbReference type="Pfam" id="PF00440">
    <property type="entry name" value="TetR_N"/>
    <property type="match status" value="1"/>
</dbReference>
<keyword evidence="9" id="KW-1185">Reference proteome</keyword>
<feature type="compositionally biased region" description="Low complexity" evidence="6">
    <location>
        <begin position="192"/>
        <end position="202"/>
    </location>
</feature>
<keyword evidence="2" id="KW-0805">Transcription regulation</keyword>
<evidence type="ECO:0000313" key="8">
    <source>
        <dbReference type="EMBL" id="GCE00345.1"/>
    </source>
</evidence>
<gene>
    <name evidence="8" type="ORF">EHYA_08070</name>
</gene>
<dbReference type="InterPro" id="IPR001647">
    <property type="entry name" value="HTH_TetR"/>
</dbReference>
<keyword evidence="1" id="KW-0678">Repressor</keyword>
<dbReference type="Proteomes" id="UP000286931">
    <property type="component" value="Unassembled WGS sequence"/>
</dbReference>
<sequence>MTGTRRKRLEQPREVVLQAAMDAIAEHGLARLTMAGLGKRIGISGGHVAYYFGSKEQLLVETLRWSEQGFAERRRALLGATEVPRAERLAGYIDLYLPDERADPRWTLWLEVWTRSLADPDVSAASAEIEGPWVADLRAMIAPHPDPDGYVLRLHALLDGLATRIVIGAPGPSRAEMVRQATEFAVREAGVAPAVEPVAEPGADPRTNHTDR</sequence>
<dbReference type="Pfam" id="PF13977">
    <property type="entry name" value="TetR_C_6"/>
    <property type="match status" value="1"/>
</dbReference>
<dbReference type="SUPFAM" id="SSF46689">
    <property type="entry name" value="Homeodomain-like"/>
    <property type="match status" value="1"/>
</dbReference>
<reference evidence="8 9" key="1">
    <citation type="submission" date="2018-12" db="EMBL/GenBank/DDBJ databases">
        <title>Draft genome sequence of Embleya hyalina NBRC 13850T.</title>
        <authorList>
            <person name="Komaki H."/>
            <person name="Hosoyama A."/>
            <person name="Kimura A."/>
            <person name="Ichikawa N."/>
            <person name="Tamura T."/>
        </authorList>
    </citation>
    <scope>NUCLEOTIDE SEQUENCE [LARGE SCALE GENOMIC DNA]</scope>
    <source>
        <strain evidence="8 9">NBRC 13850</strain>
    </source>
</reference>
<dbReference type="PANTHER" id="PTHR30055:SF200">
    <property type="entry name" value="HTH-TYPE TRANSCRIPTIONAL REPRESSOR BDCR"/>
    <property type="match status" value="1"/>
</dbReference>
<comment type="caution">
    <text evidence="8">The sequence shown here is derived from an EMBL/GenBank/DDBJ whole genome shotgun (WGS) entry which is preliminary data.</text>
</comment>
<feature type="domain" description="HTH tetR-type" evidence="7">
    <location>
        <begin position="10"/>
        <end position="70"/>
    </location>
</feature>
<evidence type="ECO:0000256" key="3">
    <source>
        <dbReference type="ARBA" id="ARBA00023125"/>
    </source>
</evidence>
<dbReference type="PANTHER" id="PTHR30055">
    <property type="entry name" value="HTH-TYPE TRANSCRIPTIONAL REGULATOR RUTR"/>
    <property type="match status" value="1"/>
</dbReference>
<dbReference type="GO" id="GO:0003700">
    <property type="term" value="F:DNA-binding transcription factor activity"/>
    <property type="evidence" value="ECO:0007669"/>
    <property type="project" value="TreeGrafter"/>
</dbReference>
<dbReference type="PROSITE" id="PS50977">
    <property type="entry name" value="HTH_TETR_2"/>
    <property type="match status" value="1"/>
</dbReference>
<dbReference type="PRINTS" id="PR00455">
    <property type="entry name" value="HTHTETR"/>
</dbReference>
<dbReference type="EMBL" id="BIFH01000039">
    <property type="protein sequence ID" value="GCE00345.1"/>
    <property type="molecule type" value="Genomic_DNA"/>
</dbReference>
<accession>A0A401Z0F9</accession>
<dbReference type="Gene3D" id="1.10.357.10">
    <property type="entry name" value="Tetracycline Repressor, domain 2"/>
    <property type="match status" value="1"/>
</dbReference>
<dbReference type="AlphaFoldDB" id="A0A401Z0F9"/>
<evidence type="ECO:0000256" key="6">
    <source>
        <dbReference type="SAM" id="MobiDB-lite"/>
    </source>
</evidence>
<evidence type="ECO:0000256" key="2">
    <source>
        <dbReference type="ARBA" id="ARBA00023015"/>
    </source>
</evidence>
<protein>
    <submittedName>
        <fullName evidence="8">Transcriptional regulator</fullName>
    </submittedName>
</protein>
<dbReference type="SUPFAM" id="SSF48498">
    <property type="entry name" value="Tetracyclin repressor-like, C-terminal domain"/>
    <property type="match status" value="1"/>
</dbReference>
<dbReference type="InterPro" id="IPR009057">
    <property type="entry name" value="Homeodomain-like_sf"/>
</dbReference>
<dbReference type="InterPro" id="IPR036271">
    <property type="entry name" value="Tet_transcr_reg_TetR-rel_C_sf"/>
</dbReference>
<name>A0A401Z0F9_9ACTN</name>
<evidence type="ECO:0000256" key="1">
    <source>
        <dbReference type="ARBA" id="ARBA00022491"/>
    </source>
</evidence>
<keyword evidence="3 5" id="KW-0238">DNA-binding</keyword>
<evidence type="ECO:0000313" key="9">
    <source>
        <dbReference type="Proteomes" id="UP000286931"/>
    </source>
</evidence>
<evidence type="ECO:0000256" key="4">
    <source>
        <dbReference type="ARBA" id="ARBA00023163"/>
    </source>
</evidence>
<evidence type="ECO:0000256" key="5">
    <source>
        <dbReference type="PROSITE-ProRule" id="PRU00335"/>
    </source>
</evidence>
<dbReference type="OrthoDB" id="3777289at2"/>
<evidence type="ECO:0000259" key="7">
    <source>
        <dbReference type="PROSITE" id="PS50977"/>
    </source>
</evidence>
<dbReference type="RefSeq" id="WP_126642082.1">
    <property type="nucleotide sequence ID" value="NZ_BIFH01000039.1"/>
</dbReference>
<dbReference type="InterPro" id="IPR050109">
    <property type="entry name" value="HTH-type_TetR-like_transc_reg"/>
</dbReference>
<feature type="DNA-binding region" description="H-T-H motif" evidence="5">
    <location>
        <begin position="33"/>
        <end position="52"/>
    </location>
</feature>